<feature type="compositionally biased region" description="Low complexity" evidence="1">
    <location>
        <begin position="53"/>
        <end position="67"/>
    </location>
</feature>
<feature type="compositionally biased region" description="Basic and acidic residues" evidence="1">
    <location>
        <begin position="22"/>
        <end position="34"/>
    </location>
</feature>
<accession>A0ABN2Q3Z7</accession>
<dbReference type="EMBL" id="BAAANN010000003">
    <property type="protein sequence ID" value="GAA1943738.1"/>
    <property type="molecule type" value="Genomic_DNA"/>
</dbReference>
<keyword evidence="2" id="KW-0812">Transmembrane</keyword>
<keyword evidence="2" id="KW-1133">Transmembrane helix</keyword>
<gene>
    <name evidence="3" type="ORF">GCM10009754_08980</name>
</gene>
<keyword evidence="4" id="KW-1185">Reference proteome</keyword>
<evidence type="ECO:0000313" key="3">
    <source>
        <dbReference type="EMBL" id="GAA1943738.1"/>
    </source>
</evidence>
<feature type="transmembrane region" description="Helical" evidence="2">
    <location>
        <begin position="118"/>
        <end position="140"/>
    </location>
</feature>
<dbReference type="InterPro" id="IPR057952">
    <property type="entry name" value="Rv2743c-like"/>
</dbReference>
<feature type="region of interest" description="Disordered" evidence="1">
    <location>
        <begin position="22"/>
        <end position="82"/>
    </location>
</feature>
<dbReference type="Proteomes" id="UP001501116">
    <property type="component" value="Unassembled WGS sequence"/>
</dbReference>
<feature type="transmembrane region" description="Helical" evidence="2">
    <location>
        <begin position="146"/>
        <end position="168"/>
    </location>
</feature>
<organism evidence="3 4">
    <name type="scientific">Amycolatopsis minnesotensis</name>
    <dbReference type="NCBI Taxonomy" id="337894"/>
    <lineage>
        <taxon>Bacteria</taxon>
        <taxon>Bacillati</taxon>
        <taxon>Actinomycetota</taxon>
        <taxon>Actinomycetes</taxon>
        <taxon>Pseudonocardiales</taxon>
        <taxon>Pseudonocardiaceae</taxon>
        <taxon>Amycolatopsis</taxon>
    </lineage>
</organism>
<dbReference type="NCBIfam" id="NF047839">
    <property type="entry name" value="PspM_Rv2743c"/>
    <property type="match status" value="1"/>
</dbReference>
<dbReference type="Pfam" id="PF25587">
    <property type="entry name" value="Rv2743c"/>
    <property type="match status" value="1"/>
</dbReference>
<reference evidence="3 4" key="1">
    <citation type="journal article" date="2019" name="Int. J. Syst. Evol. Microbiol.">
        <title>The Global Catalogue of Microorganisms (GCM) 10K type strain sequencing project: providing services to taxonomists for standard genome sequencing and annotation.</title>
        <authorList>
            <consortium name="The Broad Institute Genomics Platform"/>
            <consortium name="The Broad Institute Genome Sequencing Center for Infectious Disease"/>
            <person name="Wu L."/>
            <person name="Ma J."/>
        </authorList>
    </citation>
    <scope>NUCLEOTIDE SEQUENCE [LARGE SCALE GENOMIC DNA]</scope>
    <source>
        <strain evidence="3 4">JCM 14545</strain>
    </source>
</reference>
<protein>
    <submittedName>
        <fullName evidence="3">Uncharacterized protein</fullName>
    </submittedName>
</protein>
<evidence type="ECO:0000256" key="1">
    <source>
        <dbReference type="SAM" id="MobiDB-lite"/>
    </source>
</evidence>
<sequence>MGSGKRDFSEFNAKLEKHIERLPDYAQRAQEKLQRYFPPAEGQEDGRGGPRGPGTAQPRQPRQARPRPAMPPMPSMPSMSSMRVNLPPAVEEARSKWAKWKDPAAKLARQKRRASRALTLWIVLMLLAVLWAFGAAAGLVSSAGGLQAAFGGIAVAVVSGALIVRSGIRIAQLRKVRIPEITQKGPPPLPPQSSAARVPMERLAEGEASLAELLRQLETPAEAETTSVPLVSVEDARATAKEAAKALRGLGDRLQAVERARDASPAGEHGALDSAVGTLTEQLNDGLDGYGGLVAAAGKAVAASAGGMQASKEALTDATDHLAGLAIALRELS</sequence>
<evidence type="ECO:0000313" key="4">
    <source>
        <dbReference type="Proteomes" id="UP001501116"/>
    </source>
</evidence>
<name>A0ABN2Q3Z7_9PSEU</name>
<evidence type="ECO:0000256" key="2">
    <source>
        <dbReference type="SAM" id="Phobius"/>
    </source>
</evidence>
<dbReference type="RefSeq" id="WP_344413698.1">
    <property type="nucleotide sequence ID" value="NZ_BAAANN010000003.1"/>
</dbReference>
<proteinExistence type="predicted"/>
<comment type="caution">
    <text evidence="3">The sequence shown here is derived from an EMBL/GenBank/DDBJ whole genome shotgun (WGS) entry which is preliminary data.</text>
</comment>
<keyword evidence="2" id="KW-0472">Membrane</keyword>